<keyword evidence="3" id="KW-1185">Reference proteome</keyword>
<accession>A0A5C3LLZ6</accession>
<evidence type="ECO:0000313" key="2">
    <source>
        <dbReference type="EMBL" id="TFK33293.1"/>
    </source>
</evidence>
<sequence>EASRNIAKLEKKLEKYRSKYEDERETNRNLQEVGSLHALRNNYNRFPRFQDRPNQNSLRPICAKDVDLTACSRNFLYVPGRSAWVKSNDRHHALAFGPLHSLDETTSAWVESSSFTSVYDRTVELFFHSKDCIYYAGSYHCHNFRKNHPRGIRISRDLSAHAIADAAITFEGGPRRVLTNFYIDGVLQVECVGLQCVGFDHTLYEALLERFNANQPSLKR</sequence>
<keyword evidence="1" id="KW-0175">Coiled coil</keyword>
<feature type="non-terminal residue" evidence="2">
    <location>
        <position position="1"/>
    </location>
</feature>
<proteinExistence type="predicted"/>
<dbReference type="AlphaFoldDB" id="A0A5C3LLZ6"/>
<name>A0A5C3LLZ6_9AGAR</name>
<evidence type="ECO:0000256" key="1">
    <source>
        <dbReference type="SAM" id="Coils"/>
    </source>
</evidence>
<protein>
    <submittedName>
        <fullName evidence="2">Uncharacterized protein</fullName>
    </submittedName>
</protein>
<reference evidence="2 3" key="1">
    <citation type="journal article" date="2019" name="Nat. Ecol. Evol.">
        <title>Megaphylogeny resolves global patterns of mushroom evolution.</title>
        <authorList>
            <person name="Varga T."/>
            <person name="Krizsan K."/>
            <person name="Foldi C."/>
            <person name="Dima B."/>
            <person name="Sanchez-Garcia M."/>
            <person name="Sanchez-Ramirez S."/>
            <person name="Szollosi G.J."/>
            <person name="Szarkandi J.G."/>
            <person name="Papp V."/>
            <person name="Albert L."/>
            <person name="Andreopoulos W."/>
            <person name="Angelini C."/>
            <person name="Antonin V."/>
            <person name="Barry K.W."/>
            <person name="Bougher N.L."/>
            <person name="Buchanan P."/>
            <person name="Buyck B."/>
            <person name="Bense V."/>
            <person name="Catcheside P."/>
            <person name="Chovatia M."/>
            <person name="Cooper J."/>
            <person name="Damon W."/>
            <person name="Desjardin D."/>
            <person name="Finy P."/>
            <person name="Geml J."/>
            <person name="Haridas S."/>
            <person name="Hughes K."/>
            <person name="Justo A."/>
            <person name="Karasinski D."/>
            <person name="Kautmanova I."/>
            <person name="Kiss B."/>
            <person name="Kocsube S."/>
            <person name="Kotiranta H."/>
            <person name="LaButti K.M."/>
            <person name="Lechner B.E."/>
            <person name="Liimatainen K."/>
            <person name="Lipzen A."/>
            <person name="Lukacs Z."/>
            <person name="Mihaltcheva S."/>
            <person name="Morgado L.N."/>
            <person name="Niskanen T."/>
            <person name="Noordeloos M.E."/>
            <person name="Ohm R.A."/>
            <person name="Ortiz-Santana B."/>
            <person name="Ovrebo C."/>
            <person name="Racz N."/>
            <person name="Riley R."/>
            <person name="Savchenko A."/>
            <person name="Shiryaev A."/>
            <person name="Soop K."/>
            <person name="Spirin V."/>
            <person name="Szebenyi C."/>
            <person name="Tomsovsky M."/>
            <person name="Tulloss R.E."/>
            <person name="Uehling J."/>
            <person name="Grigoriev I.V."/>
            <person name="Vagvolgyi C."/>
            <person name="Papp T."/>
            <person name="Martin F.M."/>
            <person name="Miettinen O."/>
            <person name="Hibbett D.S."/>
            <person name="Nagy L.G."/>
        </authorList>
    </citation>
    <scope>NUCLEOTIDE SEQUENCE [LARGE SCALE GENOMIC DNA]</scope>
    <source>
        <strain evidence="2 3">CBS 166.37</strain>
    </source>
</reference>
<dbReference type="EMBL" id="ML213651">
    <property type="protein sequence ID" value="TFK33293.1"/>
    <property type="molecule type" value="Genomic_DNA"/>
</dbReference>
<organism evidence="2 3">
    <name type="scientific">Crucibulum laeve</name>
    <dbReference type="NCBI Taxonomy" id="68775"/>
    <lineage>
        <taxon>Eukaryota</taxon>
        <taxon>Fungi</taxon>
        <taxon>Dikarya</taxon>
        <taxon>Basidiomycota</taxon>
        <taxon>Agaricomycotina</taxon>
        <taxon>Agaricomycetes</taxon>
        <taxon>Agaricomycetidae</taxon>
        <taxon>Agaricales</taxon>
        <taxon>Agaricineae</taxon>
        <taxon>Nidulariaceae</taxon>
        <taxon>Crucibulum</taxon>
    </lineage>
</organism>
<evidence type="ECO:0000313" key="3">
    <source>
        <dbReference type="Proteomes" id="UP000308652"/>
    </source>
</evidence>
<gene>
    <name evidence="2" type="ORF">BDQ12DRAFT_589717</name>
</gene>
<dbReference type="Proteomes" id="UP000308652">
    <property type="component" value="Unassembled WGS sequence"/>
</dbReference>
<feature type="coiled-coil region" evidence="1">
    <location>
        <begin position="6"/>
        <end position="33"/>
    </location>
</feature>
<dbReference type="OrthoDB" id="3060478at2759"/>
<feature type="non-terminal residue" evidence="2">
    <location>
        <position position="220"/>
    </location>
</feature>